<comment type="caution">
    <text evidence="2">The sequence shown here is derived from an EMBL/GenBank/DDBJ whole genome shotgun (WGS) entry which is preliminary data.</text>
</comment>
<feature type="transmembrane region" description="Helical" evidence="1">
    <location>
        <begin position="42"/>
        <end position="59"/>
    </location>
</feature>
<keyword evidence="1" id="KW-0812">Transmembrane</keyword>
<accession>A0A8J3VNA4</accession>
<dbReference type="EMBL" id="BONZ01000009">
    <property type="protein sequence ID" value="GIH12745.1"/>
    <property type="molecule type" value="Genomic_DNA"/>
</dbReference>
<evidence type="ECO:0000313" key="3">
    <source>
        <dbReference type="Proteomes" id="UP000642748"/>
    </source>
</evidence>
<dbReference type="AlphaFoldDB" id="A0A8J3VNA4"/>
<evidence type="ECO:0000313" key="2">
    <source>
        <dbReference type="EMBL" id="GIH12745.1"/>
    </source>
</evidence>
<keyword evidence="1" id="KW-0472">Membrane</keyword>
<proteinExistence type="predicted"/>
<protein>
    <submittedName>
        <fullName evidence="2">Uncharacterized protein</fullName>
    </submittedName>
</protein>
<reference evidence="2" key="1">
    <citation type="submission" date="2021-01" db="EMBL/GenBank/DDBJ databases">
        <title>Whole genome shotgun sequence of Rugosimonospora africana NBRC 104875.</title>
        <authorList>
            <person name="Komaki H."/>
            <person name="Tamura T."/>
        </authorList>
    </citation>
    <scope>NUCLEOTIDE SEQUENCE</scope>
    <source>
        <strain evidence="2">NBRC 104875</strain>
    </source>
</reference>
<dbReference type="Proteomes" id="UP000642748">
    <property type="component" value="Unassembled WGS sequence"/>
</dbReference>
<sequence>MHPRARAQRLEMVVGILGFFTAVAFIVTVVAEVRGQPALRPALVLAGFAVILAVAVYFWRKS</sequence>
<keyword evidence="3" id="KW-1185">Reference proteome</keyword>
<gene>
    <name evidence="2" type="ORF">Raf01_09170</name>
</gene>
<feature type="transmembrane region" description="Helical" evidence="1">
    <location>
        <begin position="12"/>
        <end position="30"/>
    </location>
</feature>
<evidence type="ECO:0000256" key="1">
    <source>
        <dbReference type="SAM" id="Phobius"/>
    </source>
</evidence>
<keyword evidence="1" id="KW-1133">Transmembrane helix</keyword>
<dbReference type="RefSeq" id="WP_203916442.1">
    <property type="nucleotide sequence ID" value="NZ_BONZ01000009.1"/>
</dbReference>
<name>A0A8J3VNA4_9ACTN</name>
<organism evidence="2 3">
    <name type="scientific">Rugosimonospora africana</name>
    <dbReference type="NCBI Taxonomy" id="556532"/>
    <lineage>
        <taxon>Bacteria</taxon>
        <taxon>Bacillati</taxon>
        <taxon>Actinomycetota</taxon>
        <taxon>Actinomycetes</taxon>
        <taxon>Micromonosporales</taxon>
        <taxon>Micromonosporaceae</taxon>
        <taxon>Rugosimonospora</taxon>
    </lineage>
</organism>